<evidence type="ECO:0000313" key="2">
    <source>
        <dbReference type="EMBL" id="GAG56945.1"/>
    </source>
</evidence>
<dbReference type="PANTHER" id="PTHR46663:SF2">
    <property type="entry name" value="GGDEF DOMAIN-CONTAINING PROTEIN"/>
    <property type="match status" value="1"/>
</dbReference>
<dbReference type="CDD" id="cd01949">
    <property type="entry name" value="GGDEF"/>
    <property type="match status" value="1"/>
</dbReference>
<reference evidence="2" key="1">
    <citation type="journal article" date="2014" name="Front. Microbiol.">
        <title>High frequency of phylogenetically diverse reductive dehalogenase-homologous genes in deep subseafloor sedimentary metagenomes.</title>
        <authorList>
            <person name="Kawai M."/>
            <person name="Futagami T."/>
            <person name="Toyoda A."/>
            <person name="Takaki Y."/>
            <person name="Nishi S."/>
            <person name="Hori S."/>
            <person name="Arai W."/>
            <person name="Tsubouchi T."/>
            <person name="Morono Y."/>
            <person name="Uchiyama I."/>
            <person name="Ito T."/>
            <person name="Fujiyama A."/>
            <person name="Inagaki F."/>
            <person name="Takami H."/>
        </authorList>
    </citation>
    <scope>NUCLEOTIDE SEQUENCE</scope>
    <source>
        <strain evidence="2">Expedition CK06-06</strain>
    </source>
</reference>
<dbReference type="SMART" id="SM00267">
    <property type="entry name" value="GGDEF"/>
    <property type="match status" value="1"/>
</dbReference>
<dbReference type="PROSITE" id="PS50887">
    <property type="entry name" value="GGDEF"/>
    <property type="match status" value="1"/>
</dbReference>
<dbReference type="InterPro" id="IPR052163">
    <property type="entry name" value="DGC-Regulatory_Protein"/>
</dbReference>
<dbReference type="AlphaFoldDB" id="X0YLL4"/>
<dbReference type="PANTHER" id="PTHR46663">
    <property type="entry name" value="DIGUANYLATE CYCLASE DGCT-RELATED"/>
    <property type="match status" value="1"/>
</dbReference>
<dbReference type="InterPro" id="IPR043128">
    <property type="entry name" value="Rev_trsase/Diguanyl_cyclase"/>
</dbReference>
<dbReference type="InterPro" id="IPR000160">
    <property type="entry name" value="GGDEF_dom"/>
</dbReference>
<evidence type="ECO:0000259" key="1">
    <source>
        <dbReference type="PROSITE" id="PS50887"/>
    </source>
</evidence>
<gene>
    <name evidence="2" type="ORF">S01H4_13746</name>
</gene>
<dbReference type="SUPFAM" id="SSF55073">
    <property type="entry name" value="Nucleotide cyclase"/>
    <property type="match status" value="1"/>
</dbReference>
<proteinExistence type="predicted"/>
<dbReference type="Gene3D" id="3.30.70.270">
    <property type="match status" value="1"/>
</dbReference>
<dbReference type="NCBIfam" id="TIGR00254">
    <property type="entry name" value="GGDEF"/>
    <property type="match status" value="1"/>
</dbReference>
<dbReference type="EMBL" id="BART01006047">
    <property type="protein sequence ID" value="GAG56945.1"/>
    <property type="molecule type" value="Genomic_DNA"/>
</dbReference>
<dbReference type="InterPro" id="IPR029787">
    <property type="entry name" value="Nucleotide_cyclase"/>
</dbReference>
<name>X0YLL4_9ZZZZ</name>
<protein>
    <recommendedName>
        <fullName evidence="1">GGDEF domain-containing protein</fullName>
    </recommendedName>
</protein>
<feature type="domain" description="GGDEF" evidence="1">
    <location>
        <begin position="59"/>
        <end position="111"/>
    </location>
</feature>
<accession>X0YLL4</accession>
<comment type="caution">
    <text evidence="2">The sequence shown here is derived from an EMBL/GenBank/DDBJ whole genome shotgun (WGS) entry which is preliminary data.</text>
</comment>
<dbReference type="Pfam" id="PF00990">
    <property type="entry name" value="GGDEF"/>
    <property type="match status" value="1"/>
</dbReference>
<sequence>MLNYSINFRQVLNAKEILIKQKNDLQYLATHDLLTNVLNRRAFEERLGEAIATAGRQEYKFAMLMIDLDNLKRINDTLGHAYGDALIQAFSKRLIMISRLGDVIARLGGDE</sequence>
<organism evidence="2">
    <name type="scientific">marine sediment metagenome</name>
    <dbReference type="NCBI Taxonomy" id="412755"/>
    <lineage>
        <taxon>unclassified sequences</taxon>
        <taxon>metagenomes</taxon>
        <taxon>ecological metagenomes</taxon>
    </lineage>
</organism>
<feature type="non-terminal residue" evidence="2">
    <location>
        <position position="111"/>
    </location>
</feature>